<keyword evidence="2" id="KW-1185">Reference proteome</keyword>
<dbReference type="RefSeq" id="WP_184097746.1">
    <property type="nucleotide sequence ID" value="NZ_JACHHN010000001.1"/>
</dbReference>
<proteinExistence type="predicted"/>
<sequence length="70" mass="7685">MNKRKPTGFVAACQCSRVVGALDLAKTERTDAGKMLSRWLSDGCTVEPRFDGSWSVVVTPCACELTEQEF</sequence>
<comment type="caution">
    <text evidence="1">The sequence shown here is derived from an EMBL/GenBank/DDBJ whole genome shotgun (WGS) entry which is preliminary data.</text>
</comment>
<name>A0A840RB00_9NEIS</name>
<accession>A0A840RB00</accession>
<dbReference type="Proteomes" id="UP000543030">
    <property type="component" value="Unassembled WGS sequence"/>
</dbReference>
<dbReference type="EMBL" id="JACHHN010000001">
    <property type="protein sequence ID" value="MBB5190087.1"/>
    <property type="molecule type" value="Genomic_DNA"/>
</dbReference>
<protein>
    <submittedName>
        <fullName evidence="1">Uncharacterized protein</fullName>
    </submittedName>
</protein>
<dbReference type="AlphaFoldDB" id="A0A840RB00"/>
<evidence type="ECO:0000313" key="1">
    <source>
        <dbReference type="EMBL" id="MBB5190087.1"/>
    </source>
</evidence>
<reference evidence="1 2" key="1">
    <citation type="submission" date="2020-08" db="EMBL/GenBank/DDBJ databases">
        <title>Genomic Encyclopedia of Type Strains, Phase IV (KMG-IV): sequencing the most valuable type-strain genomes for metagenomic binning, comparative biology and taxonomic classification.</title>
        <authorList>
            <person name="Goeker M."/>
        </authorList>
    </citation>
    <scope>NUCLEOTIDE SEQUENCE [LARGE SCALE GENOMIC DNA]</scope>
    <source>
        <strain evidence="1 2">DSM 18233</strain>
    </source>
</reference>
<evidence type="ECO:0000313" key="2">
    <source>
        <dbReference type="Proteomes" id="UP000543030"/>
    </source>
</evidence>
<gene>
    <name evidence="1" type="ORF">HNQ50_000797</name>
</gene>
<organism evidence="1 2">
    <name type="scientific">Silvimonas terrae</name>
    <dbReference type="NCBI Taxonomy" id="300266"/>
    <lineage>
        <taxon>Bacteria</taxon>
        <taxon>Pseudomonadati</taxon>
        <taxon>Pseudomonadota</taxon>
        <taxon>Betaproteobacteria</taxon>
        <taxon>Neisseriales</taxon>
        <taxon>Chitinibacteraceae</taxon>
        <taxon>Silvimonas</taxon>
    </lineage>
</organism>